<dbReference type="GO" id="GO:0005886">
    <property type="term" value="C:plasma membrane"/>
    <property type="evidence" value="ECO:0007669"/>
    <property type="project" value="UniProtKB-SubCell"/>
</dbReference>
<comment type="similarity">
    <text evidence="2">Belongs to the UPF0719 family.</text>
</comment>
<dbReference type="RefSeq" id="WP_119150027.1">
    <property type="nucleotide sequence ID" value="NZ_JBHSOV010000020.1"/>
</dbReference>
<comment type="caution">
    <text evidence="8">The sequence shown here is derived from an EMBL/GenBank/DDBJ whole genome shotgun (WGS) entry which is preliminary data.</text>
</comment>
<name>A0A398CSP6_9BACL</name>
<feature type="transmembrane region" description="Helical" evidence="7">
    <location>
        <begin position="74"/>
        <end position="92"/>
    </location>
</feature>
<protein>
    <submittedName>
        <fullName evidence="8">DUF350 domain-containing protein</fullName>
    </submittedName>
</protein>
<dbReference type="AlphaFoldDB" id="A0A398CSP6"/>
<evidence type="ECO:0000256" key="2">
    <source>
        <dbReference type="ARBA" id="ARBA00005779"/>
    </source>
</evidence>
<dbReference type="OrthoDB" id="2678278at2"/>
<keyword evidence="4 7" id="KW-0812">Transmembrane</keyword>
<dbReference type="Proteomes" id="UP000266340">
    <property type="component" value="Unassembled WGS sequence"/>
</dbReference>
<evidence type="ECO:0000256" key="5">
    <source>
        <dbReference type="ARBA" id="ARBA00022989"/>
    </source>
</evidence>
<keyword evidence="6 7" id="KW-0472">Membrane</keyword>
<evidence type="ECO:0000256" key="3">
    <source>
        <dbReference type="ARBA" id="ARBA00022475"/>
    </source>
</evidence>
<evidence type="ECO:0000256" key="6">
    <source>
        <dbReference type="ARBA" id="ARBA00023136"/>
    </source>
</evidence>
<sequence length="134" mass="14632">MTIDQIVGTLVWTAAGALLLFILMGVDSFFTKYKDLEEMKNGNTAVAIRFVMKLCAQGYILARSIQTSDDLGEALLVSFVSFVILFVVEWAFRYILRLLADLRLDEGVHQGVVGLGLVAGSFHLVGAFIIGACL</sequence>
<keyword evidence="9" id="KW-1185">Reference proteome</keyword>
<evidence type="ECO:0000256" key="4">
    <source>
        <dbReference type="ARBA" id="ARBA00022692"/>
    </source>
</evidence>
<feature type="transmembrane region" description="Helical" evidence="7">
    <location>
        <begin position="112"/>
        <end position="133"/>
    </location>
</feature>
<evidence type="ECO:0000313" key="9">
    <source>
        <dbReference type="Proteomes" id="UP000266340"/>
    </source>
</evidence>
<dbReference type="PANTHER" id="PTHR40043">
    <property type="entry name" value="UPF0719 INNER MEMBRANE PROTEIN YJFL"/>
    <property type="match status" value="1"/>
</dbReference>
<dbReference type="EMBL" id="QXJM01000039">
    <property type="protein sequence ID" value="RIE01984.1"/>
    <property type="molecule type" value="Genomic_DNA"/>
</dbReference>
<dbReference type="InterPro" id="IPR007140">
    <property type="entry name" value="DUF350"/>
</dbReference>
<keyword evidence="3" id="KW-1003">Cell membrane</keyword>
<accession>A0A398CSP6</accession>
<proteinExistence type="inferred from homology"/>
<comment type="subcellular location">
    <subcellularLocation>
        <location evidence="1">Cell membrane</location>
        <topology evidence="1">Multi-pass membrane protein</topology>
    </subcellularLocation>
</comment>
<gene>
    <name evidence="8" type="ORF">D3H35_14540</name>
</gene>
<dbReference type="PANTHER" id="PTHR40043:SF1">
    <property type="entry name" value="UPF0719 INNER MEMBRANE PROTEIN YJFL"/>
    <property type="match status" value="1"/>
</dbReference>
<feature type="transmembrane region" description="Helical" evidence="7">
    <location>
        <begin position="7"/>
        <end position="26"/>
    </location>
</feature>
<reference evidence="8 9" key="1">
    <citation type="submission" date="2018-09" db="EMBL/GenBank/DDBJ databases">
        <title>Cohnella cavernae sp. nov., isolated from a karst cave.</title>
        <authorList>
            <person name="Zhu H."/>
        </authorList>
    </citation>
    <scope>NUCLEOTIDE SEQUENCE [LARGE SCALE GENOMIC DNA]</scope>
    <source>
        <strain evidence="8 9">K2E09-144</strain>
    </source>
</reference>
<evidence type="ECO:0000313" key="8">
    <source>
        <dbReference type="EMBL" id="RIE01984.1"/>
    </source>
</evidence>
<dbReference type="Pfam" id="PF03994">
    <property type="entry name" value="DUF350"/>
    <property type="match status" value="1"/>
</dbReference>
<organism evidence="8 9">
    <name type="scientific">Cohnella faecalis</name>
    <dbReference type="NCBI Taxonomy" id="2315694"/>
    <lineage>
        <taxon>Bacteria</taxon>
        <taxon>Bacillati</taxon>
        <taxon>Bacillota</taxon>
        <taxon>Bacilli</taxon>
        <taxon>Bacillales</taxon>
        <taxon>Paenibacillaceae</taxon>
        <taxon>Cohnella</taxon>
    </lineage>
</organism>
<feature type="transmembrane region" description="Helical" evidence="7">
    <location>
        <begin position="46"/>
        <end position="62"/>
    </location>
</feature>
<evidence type="ECO:0000256" key="7">
    <source>
        <dbReference type="SAM" id="Phobius"/>
    </source>
</evidence>
<evidence type="ECO:0000256" key="1">
    <source>
        <dbReference type="ARBA" id="ARBA00004651"/>
    </source>
</evidence>
<keyword evidence="5 7" id="KW-1133">Transmembrane helix</keyword>